<sequence length="359" mass="39225">MNFSLPSHSLFSDGASSSASSINITDLSHNNDQTPTKKRRAVLPPFGAPSPSRRSGSISPRKQVRNAAAGTARIISYDATKVPPALRALWRSIGDYDGGIGVIGHDERAAVEDAVYSIPEFQEQSIRDFVFEPTPANAGDGGPTAPRARLGPTPSVATVLDIVRTGKRCRDHGLDEQSWNAHVHTRVLSLAFRGIWQDPDGSLLTCILCSTASILPSYVESSGRKVDLCVCIEPDDLSATAISALRRQDQLSRLSINHTDYEPLQTRPIALSVETKKHGEDLSDAEAQLVIWHSAQWRLLRRLVERAEPNMSLPDFIPGIIIQGHEWMFVASTMNDNAVTLWTSQVIGSTTRVLGVYQI</sequence>
<dbReference type="AlphaFoldDB" id="A0A5Q4BAH2"/>
<comment type="caution">
    <text evidence="3">The sequence shown here is derived from an EMBL/GenBank/DDBJ whole genome shotgun (WGS) entry which is preliminary data.</text>
</comment>
<dbReference type="OrthoDB" id="4161186at2759"/>
<feature type="region of interest" description="Disordered" evidence="1">
    <location>
        <begin position="22"/>
        <end position="65"/>
    </location>
</feature>
<organism evidence="3 4">
    <name type="scientific">Colletotrichum shisoi</name>
    <dbReference type="NCBI Taxonomy" id="2078593"/>
    <lineage>
        <taxon>Eukaryota</taxon>
        <taxon>Fungi</taxon>
        <taxon>Dikarya</taxon>
        <taxon>Ascomycota</taxon>
        <taxon>Pezizomycotina</taxon>
        <taxon>Sordariomycetes</taxon>
        <taxon>Hypocreomycetidae</taxon>
        <taxon>Glomerellales</taxon>
        <taxon>Glomerellaceae</taxon>
        <taxon>Colletotrichum</taxon>
        <taxon>Colletotrichum destructivum species complex</taxon>
    </lineage>
</organism>
<evidence type="ECO:0000313" key="3">
    <source>
        <dbReference type="EMBL" id="TQN63910.1"/>
    </source>
</evidence>
<dbReference type="EMBL" id="PUHP01003305">
    <property type="protein sequence ID" value="TQN63910.1"/>
    <property type="molecule type" value="Genomic_DNA"/>
</dbReference>
<evidence type="ECO:0000313" key="4">
    <source>
        <dbReference type="Proteomes" id="UP000326340"/>
    </source>
</evidence>
<gene>
    <name evidence="3" type="ORF">CSHISOI_11375</name>
</gene>
<evidence type="ECO:0000256" key="1">
    <source>
        <dbReference type="SAM" id="MobiDB-lite"/>
    </source>
</evidence>
<proteinExistence type="predicted"/>
<dbReference type="Pfam" id="PF20516">
    <property type="entry name" value="PDDEXK_12"/>
    <property type="match status" value="1"/>
</dbReference>
<feature type="non-terminal residue" evidence="3">
    <location>
        <position position="359"/>
    </location>
</feature>
<reference evidence="3 4" key="1">
    <citation type="journal article" date="2019" name="Sci. Rep.">
        <title>Colletotrichum shisoi sp. nov., an anthracnose pathogen of Perilla frutescens in Japan: molecular phylogenetic, morphological and genomic evidence.</title>
        <authorList>
            <person name="Gan P."/>
            <person name="Tsushima A."/>
            <person name="Hiroyama R."/>
            <person name="Narusaka M."/>
            <person name="Takano Y."/>
            <person name="Narusaka Y."/>
            <person name="Kawaradani M."/>
            <person name="Damm U."/>
            <person name="Shirasu K."/>
        </authorList>
    </citation>
    <scope>NUCLEOTIDE SEQUENCE [LARGE SCALE GENOMIC DNA]</scope>
    <source>
        <strain evidence="3 4">PG-2018a</strain>
    </source>
</reference>
<protein>
    <recommendedName>
        <fullName evidence="2">PD-(D/E)XK nuclease-like domain-containing protein</fullName>
    </recommendedName>
</protein>
<dbReference type="InterPro" id="IPR046797">
    <property type="entry name" value="PDDEXK_12"/>
</dbReference>
<feature type="compositionally biased region" description="Low complexity" evidence="1">
    <location>
        <begin position="49"/>
        <end position="61"/>
    </location>
</feature>
<evidence type="ECO:0000259" key="2">
    <source>
        <dbReference type="Pfam" id="PF20516"/>
    </source>
</evidence>
<feature type="domain" description="PD-(D/E)XK nuclease-like" evidence="2">
    <location>
        <begin position="141"/>
        <end position="359"/>
    </location>
</feature>
<dbReference type="Proteomes" id="UP000326340">
    <property type="component" value="Unassembled WGS sequence"/>
</dbReference>
<name>A0A5Q4BAH2_9PEZI</name>
<keyword evidence="4" id="KW-1185">Reference proteome</keyword>
<accession>A0A5Q4BAH2</accession>